<evidence type="ECO:0000313" key="11">
    <source>
        <dbReference type="EMBL" id="RDB19700.1"/>
    </source>
</evidence>
<proteinExistence type="inferred from homology"/>
<dbReference type="GO" id="GO:0045275">
    <property type="term" value="C:respiratory chain complex III"/>
    <property type="evidence" value="ECO:0007669"/>
    <property type="project" value="InterPro"/>
</dbReference>
<dbReference type="Proteomes" id="UP000076154">
    <property type="component" value="Unassembled WGS sequence"/>
</dbReference>
<evidence type="ECO:0000256" key="1">
    <source>
        <dbReference type="ARBA" id="ARBA00004434"/>
    </source>
</evidence>
<dbReference type="OrthoDB" id="6683853at2759"/>
<keyword evidence="12" id="KW-1185">Reference proteome</keyword>
<sequence length="84" mass="9506">MRWHGYLQPFLPSLCPAAIVSMLPHWKLDVHTGKVYSLWWSDSGGIRQKGIVQYSYGIYSWAKSYDVYQNSKAGHIAAGAEHGH</sequence>
<keyword evidence="8" id="KW-1133">Transmembrane helix</keyword>
<keyword evidence="3" id="KW-0813">Transport</keyword>
<comment type="similarity">
    <text evidence="2">Belongs to the UQCRQ/QCR8 family.</text>
</comment>
<evidence type="ECO:0000256" key="10">
    <source>
        <dbReference type="ARBA" id="ARBA00023136"/>
    </source>
</evidence>
<dbReference type="FunCoup" id="A0A369JES3">
    <property type="interactions" value="127"/>
</dbReference>
<comment type="subcellular location">
    <subcellularLocation>
        <location evidence="1">Mitochondrion inner membrane</location>
        <topology evidence="1">Single-pass membrane protein</topology>
    </subcellularLocation>
</comment>
<keyword evidence="10" id="KW-0472">Membrane</keyword>
<dbReference type="InParanoid" id="A0A369JES3"/>
<keyword evidence="9" id="KW-0496">Mitochondrion</keyword>
<gene>
    <name evidence="11" type="ORF">Hypma_013213</name>
</gene>
<keyword evidence="5" id="KW-0812">Transmembrane</keyword>
<evidence type="ECO:0000256" key="3">
    <source>
        <dbReference type="ARBA" id="ARBA00022448"/>
    </source>
</evidence>
<dbReference type="GO" id="GO:0006122">
    <property type="term" value="P:mitochondrial electron transport, ubiquinol to cytochrome c"/>
    <property type="evidence" value="ECO:0007669"/>
    <property type="project" value="InterPro"/>
</dbReference>
<evidence type="ECO:0000256" key="7">
    <source>
        <dbReference type="ARBA" id="ARBA00022982"/>
    </source>
</evidence>
<evidence type="ECO:0000313" key="12">
    <source>
        <dbReference type="Proteomes" id="UP000076154"/>
    </source>
</evidence>
<dbReference type="InterPro" id="IPR036642">
    <property type="entry name" value="Cyt_bc1_su8_sf"/>
</dbReference>
<dbReference type="AlphaFoldDB" id="A0A369JES3"/>
<keyword evidence="7" id="KW-0249">Electron transport</keyword>
<reference evidence="11" key="1">
    <citation type="submission" date="2018-04" db="EMBL/GenBank/DDBJ databases">
        <title>Whole genome sequencing of Hypsizygus marmoreus.</title>
        <authorList>
            <person name="Choi I.-G."/>
            <person name="Min B."/>
            <person name="Kim J.-G."/>
            <person name="Kim S."/>
            <person name="Oh Y.-L."/>
            <person name="Kong W.-S."/>
            <person name="Park H."/>
            <person name="Jeong J."/>
            <person name="Song E.-S."/>
        </authorList>
    </citation>
    <scope>NUCLEOTIDE SEQUENCE [LARGE SCALE GENOMIC DNA]</scope>
    <source>
        <strain evidence="11">51987-8</strain>
    </source>
</reference>
<accession>A0A369JES3</accession>
<keyword evidence="4" id="KW-0679">Respiratory chain</keyword>
<evidence type="ECO:0000256" key="2">
    <source>
        <dbReference type="ARBA" id="ARBA00007668"/>
    </source>
</evidence>
<keyword evidence="6" id="KW-0999">Mitochondrion inner membrane</keyword>
<dbReference type="EMBL" id="LUEZ02000076">
    <property type="protein sequence ID" value="RDB19700.1"/>
    <property type="molecule type" value="Genomic_DNA"/>
</dbReference>
<evidence type="ECO:0000256" key="5">
    <source>
        <dbReference type="ARBA" id="ARBA00022692"/>
    </source>
</evidence>
<dbReference type="GO" id="GO:0005743">
    <property type="term" value="C:mitochondrial inner membrane"/>
    <property type="evidence" value="ECO:0007669"/>
    <property type="project" value="UniProtKB-SubCell"/>
</dbReference>
<organism evidence="11 12">
    <name type="scientific">Hypsizygus marmoreus</name>
    <name type="common">White beech mushroom</name>
    <name type="synonym">Agaricus marmoreus</name>
    <dbReference type="NCBI Taxonomy" id="39966"/>
    <lineage>
        <taxon>Eukaryota</taxon>
        <taxon>Fungi</taxon>
        <taxon>Dikarya</taxon>
        <taxon>Basidiomycota</taxon>
        <taxon>Agaricomycotina</taxon>
        <taxon>Agaricomycetes</taxon>
        <taxon>Agaricomycetidae</taxon>
        <taxon>Agaricales</taxon>
        <taxon>Tricholomatineae</taxon>
        <taxon>Lyophyllaceae</taxon>
        <taxon>Hypsizygus</taxon>
    </lineage>
</organism>
<comment type="caution">
    <text evidence="11">The sequence shown here is derived from an EMBL/GenBank/DDBJ whole genome shotgun (WGS) entry which is preliminary data.</text>
</comment>
<dbReference type="SUPFAM" id="SSF81508">
    <property type="entry name" value="Ubiquinone-binding protein QP-C of cytochrome bc1 complex (Ubiquinol-cytochrome c reductase)"/>
    <property type="match status" value="1"/>
</dbReference>
<protein>
    <submittedName>
        <fullName evidence="11">Uncharacterized protein</fullName>
    </submittedName>
</protein>
<evidence type="ECO:0000256" key="4">
    <source>
        <dbReference type="ARBA" id="ARBA00022660"/>
    </source>
</evidence>
<name>A0A369JES3_HYPMA</name>
<evidence type="ECO:0000256" key="6">
    <source>
        <dbReference type="ARBA" id="ARBA00022792"/>
    </source>
</evidence>
<evidence type="ECO:0000256" key="9">
    <source>
        <dbReference type="ARBA" id="ARBA00023128"/>
    </source>
</evidence>
<evidence type="ECO:0000256" key="8">
    <source>
        <dbReference type="ARBA" id="ARBA00022989"/>
    </source>
</evidence>